<dbReference type="Gene3D" id="3.40.33.10">
    <property type="entry name" value="CAP"/>
    <property type="match status" value="1"/>
</dbReference>
<dbReference type="SUPFAM" id="SSF55797">
    <property type="entry name" value="PR-1-like"/>
    <property type="match status" value="1"/>
</dbReference>
<dbReference type="SMART" id="SM00198">
    <property type="entry name" value="SCP"/>
    <property type="match status" value="1"/>
</dbReference>
<dbReference type="ArachnoServer" id="AS001844">
    <property type="toxin name" value="CRISP-2-Grammostola rosea"/>
</dbReference>
<feature type="domain" description="SCP" evidence="2">
    <location>
        <begin position="52"/>
        <end position="214"/>
    </location>
</feature>
<sequence>MQIRVILMLSWFWLGVSAETCPAIYLRYSREHTYCLPRKSSCTILQSGVTKSDIEIIVREHNLLRSKVATGKETQYSMPKASNMLQMVWDDELAAVAQKHADQCTFDHDCGDCRRVKNFGVGQNLFQRTSPSGQPSPPTWAEAVKDWYKEIKDFQKKQIDGFIDGKGPPQTGHFTQEIWADTWRVGCGYSAYKKGSGFEELYTCNYGPGGNIKTRPIYEKGNPCTRCPLNSCCGNSCSGGTSYPGLCRISGENAPQYKRPEGLTFYCSFNNEPDCAATTTGADKWEVSKTLSGSYIGIVLNGGESSTLSFTKSFKVPTAPLCFTSYYRTGPQVKGEKSAGIFTEIFKLPARPDKSFPTVLTSSSMSFTKFTKKLGWTMETTFSVSFSVPKGKPAQYLELTDLSARAGPC</sequence>
<dbReference type="AlphaFoldDB" id="M5AWW7"/>
<feature type="chain" id="PRO_5004062956" evidence="1">
    <location>
        <begin position="19"/>
        <end position="409"/>
    </location>
</feature>
<dbReference type="Pfam" id="PF00188">
    <property type="entry name" value="CAP"/>
    <property type="match status" value="1"/>
</dbReference>
<dbReference type="PRINTS" id="PR00837">
    <property type="entry name" value="V5TPXLIKE"/>
</dbReference>
<dbReference type="CDD" id="cd05380">
    <property type="entry name" value="CAP_euk"/>
    <property type="match status" value="1"/>
</dbReference>
<dbReference type="PROSITE" id="PS01010">
    <property type="entry name" value="CRISP_2"/>
    <property type="match status" value="1"/>
</dbReference>
<dbReference type="InterPro" id="IPR001283">
    <property type="entry name" value="CRISP-related"/>
</dbReference>
<dbReference type="InterPro" id="IPR002413">
    <property type="entry name" value="V5_allergen-like"/>
</dbReference>
<keyword evidence="1" id="KW-0732">Signal</keyword>
<evidence type="ECO:0000259" key="2">
    <source>
        <dbReference type="SMART" id="SM00198"/>
    </source>
</evidence>
<protein>
    <submittedName>
        <fullName evidence="3">GTx-VA1</fullName>
    </submittedName>
</protein>
<evidence type="ECO:0000313" key="3">
    <source>
        <dbReference type="EMBL" id="BAN13538.1"/>
    </source>
</evidence>
<name>M5AWW7_GRARO</name>
<dbReference type="GO" id="GO:0005576">
    <property type="term" value="C:extracellular region"/>
    <property type="evidence" value="ECO:0007669"/>
    <property type="project" value="InterPro"/>
</dbReference>
<reference evidence="3" key="1">
    <citation type="submission" date="2005-01" db="EMBL/GenBank/DDBJ databases">
        <title>Grammostola spatulata venom gland cDNA.</title>
        <authorList>
            <person name="Kimura T."/>
            <person name="Kubo T."/>
        </authorList>
    </citation>
    <scope>NUCLEOTIDE SEQUENCE</scope>
    <source>
        <tissue evidence="3">Venom gland</tissue>
    </source>
</reference>
<dbReference type="PRINTS" id="PR00838">
    <property type="entry name" value="V5ALLERGEN"/>
</dbReference>
<proteinExistence type="evidence at transcript level"/>
<dbReference type="InterPro" id="IPR018244">
    <property type="entry name" value="Allrgn_V5/Tpx1_CS"/>
</dbReference>
<organism evidence="3">
    <name type="scientific">Grammostola rosea</name>
    <name type="common">Chilean rose tarantula</name>
    <name type="synonym">Grammostola spatulata</name>
    <dbReference type="NCBI Taxonomy" id="432528"/>
    <lineage>
        <taxon>Eukaryota</taxon>
        <taxon>Metazoa</taxon>
        <taxon>Ecdysozoa</taxon>
        <taxon>Arthropoda</taxon>
        <taxon>Chelicerata</taxon>
        <taxon>Arachnida</taxon>
        <taxon>Araneae</taxon>
        <taxon>Mygalomorphae</taxon>
        <taxon>Avicularoidea</taxon>
        <taxon>Theraphosidae</taxon>
        <taxon>Grammostola</taxon>
    </lineage>
</organism>
<dbReference type="PANTHER" id="PTHR10334">
    <property type="entry name" value="CYSTEINE-RICH SECRETORY PROTEIN-RELATED"/>
    <property type="match status" value="1"/>
</dbReference>
<feature type="signal peptide" evidence="1">
    <location>
        <begin position="1"/>
        <end position="18"/>
    </location>
</feature>
<dbReference type="SMR" id="M5AWW7"/>
<evidence type="ECO:0000256" key="1">
    <source>
        <dbReference type="SAM" id="SignalP"/>
    </source>
</evidence>
<dbReference type="EMBL" id="AB201042">
    <property type="protein sequence ID" value="BAN13538.1"/>
    <property type="molecule type" value="mRNA"/>
</dbReference>
<accession>M5AWW7</accession>
<dbReference type="InterPro" id="IPR035940">
    <property type="entry name" value="CAP_sf"/>
</dbReference>
<dbReference type="InterPro" id="IPR014044">
    <property type="entry name" value="CAP_dom"/>
</dbReference>